<proteinExistence type="predicted"/>
<reference evidence="1 2" key="1">
    <citation type="submission" date="2018-02" db="EMBL/GenBank/DDBJ databases">
        <title>The genomes of Aspergillus section Nigri reveals drivers in fungal speciation.</title>
        <authorList>
            <consortium name="DOE Joint Genome Institute"/>
            <person name="Vesth T.C."/>
            <person name="Nybo J."/>
            <person name="Theobald S."/>
            <person name="Brandl J."/>
            <person name="Frisvad J.C."/>
            <person name="Nielsen K.F."/>
            <person name="Lyhne E.K."/>
            <person name="Kogle M.E."/>
            <person name="Kuo A."/>
            <person name="Riley R."/>
            <person name="Clum A."/>
            <person name="Nolan M."/>
            <person name="Lipzen A."/>
            <person name="Salamov A."/>
            <person name="Henrissat B."/>
            <person name="Wiebenga A."/>
            <person name="De vries R.P."/>
            <person name="Grigoriev I.V."/>
            <person name="Mortensen U.H."/>
            <person name="Andersen M.R."/>
            <person name="Baker S.E."/>
        </authorList>
    </citation>
    <scope>NUCLEOTIDE SEQUENCE [LARGE SCALE GENOMIC DNA]</scope>
    <source>
        <strain evidence="1 2">CBS 707.79</strain>
    </source>
</reference>
<dbReference type="VEuPathDB" id="FungiDB:BO71DRAFT_314007"/>
<dbReference type="AlphaFoldDB" id="A0A319DSU9"/>
<accession>A0A319DSU9</accession>
<evidence type="ECO:0000313" key="2">
    <source>
        <dbReference type="Proteomes" id="UP000247810"/>
    </source>
</evidence>
<name>A0A319DSU9_9EURO</name>
<keyword evidence="2" id="KW-1185">Reference proteome</keyword>
<dbReference type="STRING" id="1448320.A0A319DSU9"/>
<sequence>LPIELLVLIINKLSWNSLHTWSFIDKRRRNAALPRLFHTAKFTFSNHGFQSLNTLATSELAWHVRTLHYEASELFDPLIQKWDYFAACVYTPQEYVRDQRELHPRDILSYSGIQSYLSLISQEQCALLENRDDTGKFSDAISRFPRLKSLKASFTGLQDHSMLWFSNRMFVGWDKSFPLYLETVFKAIIKMQSAGLLLKTIEINGFYAKLSSADDSLLNMASTALASVSKIHLADSSSLLQFLSHIHLPSLEYVSLAKCSLISSDLRRFLVNSGGVRSLHL</sequence>
<organism evidence="1 2">
    <name type="scientific">Aspergillus ellipticus CBS 707.79</name>
    <dbReference type="NCBI Taxonomy" id="1448320"/>
    <lineage>
        <taxon>Eukaryota</taxon>
        <taxon>Fungi</taxon>
        <taxon>Dikarya</taxon>
        <taxon>Ascomycota</taxon>
        <taxon>Pezizomycotina</taxon>
        <taxon>Eurotiomycetes</taxon>
        <taxon>Eurotiomycetidae</taxon>
        <taxon>Eurotiales</taxon>
        <taxon>Aspergillaceae</taxon>
        <taxon>Aspergillus</taxon>
        <taxon>Aspergillus subgen. Circumdati</taxon>
    </lineage>
</organism>
<gene>
    <name evidence="1" type="ORF">BO71DRAFT_314007</name>
</gene>
<dbReference type="Proteomes" id="UP000247810">
    <property type="component" value="Unassembled WGS sequence"/>
</dbReference>
<evidence type="ECO:0008006" key="3">
    <source>
        <dbReference type="Google" id="ProtNLM"/>
    </source>
</evidence>
<feature type="non-terminal residue" evidence="1">
    <location>
        <position position="1"/>
    </location>
</feature>
<dbReference type="EMBL" id="KZ825802">
    <property type="protein sequence ID" value="PYH99484.1"/>
    <property type="molecule type" value="Genomic_DNA"/>
</dbReference>
<evidence type="ECO:0000313" key="1">
    <source>
        <dbReference type="EMBL" id="PYH99484.1"/>
    </source>
</evidence>
<protein>
    <recommendedName>
        <fullName evidence="3">F-box domain-containing protein</fullName>
    </recommendedName>
</protein>
<dbReference type="OrthoDB" id="4510091at2759"/>